<evidence type="ECO:0000313" key="2">
    <source>
        <dbReference type="Proteomes" id="UP000593573"/>
    </source>
</evidence>
<organism evidence="1 2">
    <name type="scientific">Gossypium klotzschianum</name>
    <dbReference type="NCBI Taxonomy" id="34286"/>
    <lineage>
        <taxon>Eukaryota</taxon>
        <taxon>Viridiplantae</taxon>
        <taxon>Streptophyta</taxon>
        <taxon>Embryophyta</taxon>
        <taxon>Tracheophyta</taxon>
        <taxon>Spermatophyta</taxon>
        <taxon>Magnoliopsida</taxon>
        <taxon>eudicotyledons</taxon>
        <taxon>Gunneridae</taxon>
        <taxon>Pentapetalae</taxon>
        <taxon>rosids</taxon>
        <taxon>malvids</taxon>
        <taxon>Malvales</taxon>
        <taxon>Malvaceae</taxon>
        <taxon>Malvoideae</taxon>
        <taxon>Gossypium</taxon>
    </lineage>
</organism>
<gene>
    <name evidence="1" type="ORF">Goklo_025500</name>
</gene>
<evidence type="ECO:0000313" key="1">
    <source>
        <dbReference type="EMBL" id="MBA0669927.1"/>
    </source>
</evidence>
<proteinExistence type="predicted"/>
<name>A0A7J8W4C5_9ROSI</name>
<keyword evidence="2" id="KW-1185">Reference proteome</keyword>
<comment type="caution">
    <text evidence="1">The sequence shown here is derived from an EMBL/GenBank/DDBJ whole genome shotgun (WGS) entry which is preliminary data.</text>
</comment>
<dbReference type="AlphaFoldDB" id="A0A7J8W4C5"/>
<feature type="non-terminal residue" evidence="1">
    <location>
        <position position="33"/>
    </location>
</feature>
<protein>
    <submittedName>
        <fullName evidence="1">Uncharacterized protein</fullName>
    </submittedName>
</protein>
<accession>A0A7J8W4C5</accession>
<dbReference type="Proteomes" id="UP000593573">
    <property type="component" value="Unassembled WGS sequence"/>
</dbReference>
<sequence>MNITEMSKQTLGHVDEAVTDLFDRFDKRVSPVP</sequence>
<reference evidence="1 2" key="1">
    <citation type="journal article" date="2019" name="Genome Biol. Evol.">
        <title>Insights into the evolution of the New World diploid cottons (Gossypium, subgenus Houzingenia) based on genome sequencing.</title>
        <authorList>
            <person name="Grover C.E."/>
            <person name="Arick M.A. 2nd"/>
            <person name="Thrash A."/>
            <person name="Conover J.L."/>
            <person name="Sanders W.S."/>
            <person name="Peterson D.G."/>
            <person name="Frelichowski J.E."/>
            <person name="Scheffler J.A."/>
            <person name="Scheffler B.E."/>
            <person name="Wendel J.F."/>
        </authorList>
    </citation>
    <scope>NUCLEOTIDE SEQUENCE [LARGE SCALE GENOMIC DNA]</scope>
    <source>
        <strain evidence="1">57</strain>
        <tissue evidence="1">Leaf</tissue>
    </source>
</reference>
<dbReference type="EMBL" id="JABFAB010234582">
    <property type="protein sequence ID" value="MBA0669927.1"/>
    <property type="molecule type" value="Genomic_DNA"/>
</dbReference>